<dbReference type="SMART" id="SM00385">
    <property type="entry name" value="CYCLIN"/>
    <property type="match status" value="2"/>
</dbReference>
<evidence type="ECO:0000256" key="4">
    <source>
        <dbReference type="ARBA" id="ARBA00023015"/>
    </source>
</evidence>
<evidence type="ECO:0000256" key="3">
    <source>
        <dbReference type="ARBA" id="ARBA00022491"/>
    </source>
</evidence>
<evidence type="ECO:0000256" key="5">
    <source>
        <dbReference type="ARBA" id="ARBA00023127"/>
    </source>
</evidence>
<dbReference type="InterPro" id="IPR006671">
    <property type="entry name" value="Cyclin_N"/>
</dbReference>
<dbReference type="GO" id="GO:0006357">
    <property type="term" value="P:regulation of transcription by RNA polymerase II"/>
    <property type="evidence" value="ECO:0007669"/>
    <property type="project" value="InterPro"/>
</dbReference>
<comment type="subcellular location">
    <subcellularLocation>
        <location evidence="1">Nucleus</location>
    </subcellularLocation>
</comment>
<protein>
    <submittedName>
        <fullName evidence="11">C/H/G cyclin</fullName>
    </submittedName>
</protein>
<comment type="similarity">
    <text evidence="2">Belongs to the cyclin family. Cyclin C subfamily.</text>
</comment>
<proteinExistence type="inferred from homology"/>
<keyword evidence="5 9" id="KW-0195">Cyclin</keyword>
<feature type="domain" description="Cyclin-like" evidence="10">
    <location>
        <begin position="153"/>
        <end position="237"/>
    </location>
</feature>
<dbReference type="CDD" id="cd20513">
    <property type="entry name" value="CYCLIN_CCNC_rpt1"/>
    <property type="match status" value="1"/>
</dbReference>
<name>A0A2G5BIL9_COERN</name>
<accession>A0A2G5BIL9</accession>
<dbReference type="GO" id="GO:0016538">
    <property type="term" value="F:cyclin-dependent protein serine/threonine kinase regulator activity"/>
    <property type="evidence" value="ECO:0007669"/>
    <property type="project" value="InterPro"/>
</dbReference>
<evidence type="ECO:0000256" key="9">
    <source>
        <dbReference type="RuleBase" id="RU000383"/>
    </source>
</evidence>
<dbReference type="Gene3D" id="1.10.472.10">
    <property type="entry name" value="Cyclin-like"/>
    <property type="match status" value="2"/>
</dbReference>
<evidence type="ECO:0000256" key="8">
    <source>
        <dbReference type="ARBA" id="ARBA00023242"/>
    </source>
</evidence>
<keyword evidence="8" id="KW-0539">Nucleus</keyword>
<keyword evidence="3" id="KW-0678">Repressor</keyword>
<dbReference type="AlphaFoldDB" id="A0A2G5BIL9"/>
<feature type="domain" description="Cyclin-like" evidence="10">
    <location>
        <begin position="46"/>
        <end position="140"/>
    </location>
</feature>
<evidence type="ECO:0000256" key="2">
    <source>
        <dbReference type="ARBA" id="ARBA00008638"/>
    </source>
</evidence>
<evidence type="ECO:0000256" key="7">
    <source>
        <dbReference type="ARBA" id="ARBA00023163"/>
    </source>
</evidence>
<dbReference type="Proteomes" id="UP000242474">
    <property type="component" value="Unassembled WGS sequence"/>
</dbReference>
<evidence type="ECO:0000256" key="1">
    <source>
        <dbReference type="ARBA" id="ARBA00004123"/>
    </source>
</evidence>
<evidence type="ECO:0000259" key="10">
    <source>
        <dbReference type="SMART" id="SM00385"/>
    </source>
</evidence>
<dbReference type="PIRSF" id="PIRSF028758">
    <property type="entry name" value="Cyclin, C/H/G types"/>
    <property type="match status" value="1"/>
</dbReference>
<dbReference type="InterPro" id="IPR036915">
    <property type="entry name" value="Cyclin-like_sf"/>
</dbReference>
<evidence type="ECO:0000313" key="12">
    <source>
        <dbReference type="Proteomes" id="UP000242474"/>
    </source>
</evidence>
<dbReference type="GO" id="GO:0005634">
    <property type="term" value="C:nucleus"/>
    <property type="evidence" value="ECO:0007669"/>
    <property type="project" value="UniProtKB-SubCell"/>
</dbReference>
<dbReference type="Pfam" id="PF00134">
    <property type="entry name" value="Cyclin_N"/>
    <property type="match status" value="1"/>
</dbReference>
<dbReference type="SUPFAM" id="SSF47954">
    <property type="entry name" value="Cyclin-like"/>
    <property type="match status" value="2"/>
</dbReference>
<keyword evidence="7" id="KW-0804">Transcription</keyword>
<keyword evidence="4" id="KW-0805">Transcription regulation</keyword>
<dbReference type="STRING" id="763665.A0A2G5BIL9"/>
<dbReference type="InterPro" id="IPR043198">
    <property type="entry name" value="Cyclin/Ssn8"/>
</dbReference>
<dbReference type="FunFam" id="1.10.472.10:FF:000076">
    <property type="entry name" value="RNA polymerase II holoenzyme cyclin-like subunit"/>
    <property type="match status" value="1"/>
</dbReference>
<dbReference type="PANTHER" id="PTHR10026">
    <property type="entry name" value="CYCLIN"/>
    <property type="match status" value="1"/>
</dbReference>
<dbReference type="OrthoDB" id="10266018at2759"/>
<dbReference type="EMBL" id="KZ303488">
    <property type="protein sequence ID" value="PIA18846.1"/>
    <property type="molecule type" value="Genomic_DNA"/>
</dbReference>
<organism evidence="11 12">
    <name type="scientific">Coemansia reversa (strain ATCC 12441 / NRRL 1564)</name>
    <dbReference type="NCBI Taxonomy" id="763665"/>
    <lineage>
        <taxon>Eukaryota</taxon>
        <taxon>Fungi</taxon>
        <taxon>Fungi incertae sedis</taxon>
        <taxon>Zoopagomycota</taxon>
        <taxon>Kickxellomycotina</taxon>
        <taxon>Kickxellomycetes</taxon>
        <taxon>Kickxellales</taxon>
        <taxon>Kickxellaceae</taxon>
        <taxon>Coemansia</taxon>
    </lineage>
</organism>
<gene>
    <name evidence="11" type="ORF">COEREDRAFT_79401</name>
</gene>
<dbReference type="InterPro" id="IPR013763">
    <property type="entry name" value="Cyclin-like_dom"/>
</dbReference>
<evidence type="ECO:0000313" key="11">
    <source>
        <dbReference type="EMBL" id="PIA18846.1"/>
    </source>
</evidence>
<evidence type="ECO:0000256" key="6">
    <source>
        <dbReference type="ARBA" id="ARBA00023159"/>
    </source>
</evidence>
<sequence length="265" mass="31034">MAANYWESSQFQRFLLTRYELAEIIHRHTAQVSLREISYLNIYFANLIVLLGKRLRIRQEIIATATVYFKRFYINNTFYDIDPYLMLSTCVYLACKVDECPHHIKQVWGESKAVFAELSSDIRFLYDVSDIAECESYLLEEMKFYLVVYHPYQVLIDIADKVSMTKPSLQATWSIINDTYKTDLVFIYPPHVIAVAAMFLSRIIDQGHQSDTEAQQWYADLNVEITDVLQVVNDLLVLYEYWKDYSEPNMPDMVSKYIADIAASL</sequence>
<reference evidence="11 12" key="1">
    <citation type="journal article" date="2015" name="Genome Biol. Evol.">
        <title>Phylogenomic analyses indicate that early fungi evolved digesting cell walls of algal ancestors of land plants.</title>
        <authorList>
            <person name="Chang Y."/>
            <person name="Wang S."/>
            <person name="Sekimoto S."/>
            <person name="Aerts A.L."/>
            <person name="Choi C."/>
            <person name="Clum A."/>
            <person name="LaButti K.M."/>
            <person name="Lindquist E.A."/>
            <person name="Yee Ngan C."/>
            <person name="Ohm R.A."/>
            <person name="Salamov A.A."/>
            <person name="Grigoriev I.V."/>
            <person name="Spatafora J.W."/>
            <person name="Berbee M.L."/>
        </authorList>
    </citation>
    <scope>NUCLEOTIDE SEQUENCE [LARGE SCALE GENOMIC DNA]</scope>
    <source>
        <strain evidence="11 12">NRRL 1564</strain>
    </source>
</reference>
<keyword evidence="12" id="KW-1185">Reference proteome</keyword>
<keyword evidence="6" id="KW-0010">Activator</keyword>